<keyword evidence="3" id="KW-1185">Reference proteome</keyword>
<name>A0A0U1NXP8_9BACI</name>
<protein>
    <recommendedName>
        <fullName evidence="1">PNPLA domain-containing protein</fullName>
    </recommendedName>
</protein>
<dbReference type="Pfam" id="PF01734">
    <property type="entry name" value="Patatin"/>
    <property type="match status" value="1"/>
</dbReference>
<dbReference type="InterPro" id="IPR002641">
    <property type="entry name" value="PNPLA_dom"/>
</dbReference>
<feature type="domain" description="PNPLA" evidence="1">
    <location>
        <begin position="10"/>
        <end position="130"/>
    </location>
</feature>
<evidence type="ECO:0000313" key="2">
    <source>
        <dbReference type="EMBL" id="CRK82814.1"/>
    </source>
</evidence>
<dbReference type="AlphaFoldDB" id="A0A0U1NXP8"/>
<dbReference type="RefSeq" id="WP_090635134.1">
    <property type="nucleotide sequence ID" value="NZ_CVRB01000003.1"/>
</dbReference>
<dbReference type="EMBL" id="CVRB01000003">
    <property type="protein sequence ID" value="CRK82814.1"/>
    <property type="molecule type" value="Genomic_DNA"/>
</dbReference>
<evidence type="ECO:0000313" key="3">
    <source>
        <dbReference type="Proteomes" id="UP000199087"/>
    </source>
</evidence>
<dbReference type="Gene3D" id="3.40.1090.10">
    <property type="entry name" value="Cytosolic phospholipase A2 catalytic domain"/>
    <property type="match status" value="1"/>
</dbReference>
<proteinExistence type="predicted"/>
<evidence type="ECO:0000259" key="1">
    <source>
        <dbReference type="Pfam" id="PF01734"/>
    </source>
</evidence>
<dbReference type="GO" id="GO:0006629">
    <property type="term" value="P:lipid metabolic process"/>
    <property type="evidence" value="ECO:0007669"/>
    <property type="project" value="InterPro"/>
</dbReference>
<reference evidence="3" key="1">
    <citation type="submission" date="2015-05" db="EMBL/GenBank/DDBJ databases">
        <authorList>
            <person name="Urmite Genomes"/>
        </authorList>
    </citation>
    <scope>NUCLEOTIDE SEQUENCE [LARGE SCALE GENOMIC DNA]</scope>
    <source>
        <strain evidence="3">LF1</strain>
    </source>
</reference>
<dbReference type="OrthoDB" id="2787381at2"/>
<sequence>MLAFALQGIGGMNSFAAGVLQTLRKKGVKPDLISATSGSILSAYLFLQKDPNAIEKYYDEYFKSEDNGIPTFFKFMQYAYFGIPNKFSPNYLNILERLRDNWPFLTLEEWINFYFPNKVYKSEIPQQFFDDIANCFSTNEEVGIVMNAYNVNNDQAVLYVNERALNTMELTKRGNFEIKPITPDGVRACIQLLQYGDFKGEYDGAYQYNPILSPLVVADEIILVTVEPLGKSLAPIENYFDIEDFQLKMLFKNALYAELNDIYQINKLIEYGNKLVRPESETKPYKEYKPIKVQTIQPTIHRGYFEYFVETPEFYQDGVSQAKKFIEDSLNRETQIVGGY</sequence>
<dbReference type="STRING" id="1499688.BN000_02764"/>
<dbReference type="Proteomes" id="UP000199087">
    <property type="component" value="Unassembled WGS sequence"/>
</dbReference>
<accession>A0A0U1NXP8</accession>
<gene>
    <name evidence="2" type="ORF">BN000_02764</name>
</gene>
<organism evidence="2 3">
    <name type="scientific">Neobacillus massiliamazoniensis</name>
    <dbReference type="NCBI Taxonomy" id="1499688"/>
    <lineage>
        <taxon>Bacteria</taxon>
        <taxon>Bacillati</taxon>
        <taxon>Bacillota</taxon>
        <taxon>Bacilli</taxon>
        <taxon>Bacillales</taxon>
        <taxon>Bacillaceae</taxon>
        <taxon>Neobacillus</taxon>
    </lineage>
</organism>